<proteinExistence type="predicted"/>
<sequence>MGVLEHDAQGAAQVRLFDLVDVDAVVADFPPLRSPDLCYIPVEGCSPLSFGVSYLRGDRSQTLRRFLAILEQTVTVAPDPGI</sequence>
<evidence type="ECO:0000313" key="1">
    <source>
        <dbReference type="EMBL" id="HIQ60467.1"/>
    </source>
</evidence>
<protein>
    <submittedName>
        <fullName evidence="1">Uncharacterized protein</fullName>
    </submittedName>
</protein>
<dbReference type="EMBL" id="DVFO01000025">
    <property type="protein sequence ID" value="HIQ60467.1"/>
    <property type="molecule type" value="Genomic_DNA"/>
</dbReference>
<organism evidence="1 2">
    <name type="scientific">Candidatus Enterenecus faecium</name>
    <dbReference type="NCBI Taxonomy" id="2840780"/>
    <lineage>
        <taxon>Bacteria</taxon>
        <taxon>Bacillati</taxon>
        <taxon>Bacillota</taxon>
        <taxon>Clostridia</taxon>
        <taxon>Eubacteriales</taxon>
        <taxon>Candidatus Enterenecus</taxon>
    </lineage>
</organism>
<dbReference type="AlphaFoldDB" id="A0A9D0YQT1"/>
<comment type="caution">
    <text evidence="1">The sequence shown here is derived from an EMBL/GenBank/DDBJ whole genome shotgun (WGS) entry which is preliminary data.</text>
</comment>
<reference evidence="1" key="2">
    <citation type="journal article" date="2021" name="PeerJ">
        <title>Extensive microbial diversity within the chicken gut microbiome revealed by metagenomics and culture.</title>
        <authorList>
            <person name="Gilroy R."/>
            <person name="Ravi A."/>
            <person name="Getino M."/>
            <person name="Pursley I."/>
            <person name="Horton D.L."/>
            <person name="Alikhan N.F."/>
            <person name="Baker D."/>
            <person name="Gharbi K."/>
            <person name="Hall N."/>
            <person name="Watson M."/>
            <person name="Adriaenssens E.M."/>
            <person name="Foster-Nyarko E."/>
            <person name="Jarju S."/>
            <person name="Secka A."/>
            <person name="Antonio M."/>
            <person name="Oren A."/>
            <person name="Chaudhuri R.R."/>
            <person name="La Ragione R."/>
            <person name="Hildebrand F."/>
            <person name="Pallen M.J."/>
        </authorList>
    </citation>
    <scope>NUCLEOTIDE SEQUENCE</scope>
    <source>
        <strain evidence="1">ChiGjej2B2-12916</strain>
    </source>
</reference>
<accession>A0A9D0YQT1</accession>
<dbReference type="Proteomes" id="UP000886879">
    <property type="component" value="Unassembled WGS sequence"/>
</dbReference>
<name>A0A9D0YQT1_9FIRM</name>
<gene>
    <name evidence="1" type="ORF">IAD31_02575</name>
</gene>
<evidence type="ECO:0000313" key="2">
    <source>
        <dbReference type="Proteomes" id="UP000886879"/>
    </source>
</evidence>
<reference evidence="1" key="1">
    <citation type="submission" date="2020-10" db="EMBL/GenBank/DDBJ databases">
        <authorList>
            <person name="Gilroy R."/>
        </authorList>
    </citation>
    <scope>NUCLEOTIDE SEQUENCE</scope>
    <source>
        <strain evidence="1">ChiGjej2B2-12916</strain>
    </source>
</reference>